<dbReference type="AlphaFoldDB" id="A0AAV8R1H8"/>
<dbReference type="EMBL" id="JAQQAF010000004">
    <property type="protein sequence ID" value="KAJ8490241.1"/>
    <property type="molecule type" value="Genomic_DNA"/>
</dbReference>
<sequence length="79" mass="9014">MLRYQYRTASEELCFDAQSILTNSGWSPLWHPQLFITHALAIYAFIGYAMSSAGQTWGLIHVDPGIARYIFICIHHDVV</sequence>
<evidence type="ECO:0000313" key="2">
    <source>
        <dbReference type="EMBL" id="KAJ8490241.1"/>
    </source>
</evidence>
<keyword evidence="3" id="KW-1185">Reference proteome</keyword>
<evidence type="ECO:0000313" key="1">
    <source>
        <dbReference type="EMBL" id="KAJ8456061.1"/>
    </source>
</evidence>
<dbReference type="EMBL" id="JAQQAF010000015">
    <property type="protein sequence ID" value="KAJ8456061.1"/>
    <property type="molecule type" value="Genomic_DNA"/>
</dbReference>
<proteinExistence type="predicted"/>
<reference evidence="2 3" key="1">
    <citation type="submission" date="2022-12" db="EMBL/GenBank/DDBJ databases">
        <title>Chromosome-scale assembly of the Ensete ventricosum genome.</title>
        <authorList>
            <person name="Dussert Y."/>
            <person name="Stocks J."/>
            <person name="Wendawek A."/>
            <person name="Woldeyes F."/>
            <person name="Nichols R.A."/>
            <person name="Borrell J.S."/>
        </authorList>
    </citation>
    <scope>NUCLEOTIDE SEQUENCE [LARGE SCALE GENOMIC DNA]</scope>
    <source>
        <strain evidence="3">cv. Maze</strain>
        <strain evidence="2">MazeRef_0001</strain>
        <tissue evidence="2">Seeds</tissue>
    </source>
</reference>
<dbReference type="Proteomes" id="UP001222027">
    <property type="component" value="Unassembled WGS sequence"/>
</dbReference>
<evidence type="ECO:0000313" key="3">
    <source>
        <dbReference type="Proteomes" id="UP001222027"/>
    </source>
</evidence>
<organism evidence="2 3">
    <name type="scientific">Ensete ventricosum</name>
    <name type="common">Abyssinian banana</name>
    <name type="synonym">Musa ensete</name>
    <dbReference type="NCBI Taxonomy" id="4639"/>
    <lineage>
        <taxon>Eukaryota</taxon>
        <taxon>Viridiplantae</taxon>
        <taxon>Streptophyta</taxon>
        <taxon>Embryophyta</taxon>
        <taxon>Tracheophyta</taxon>
        <taxon>Spermatophyta</taxon>
        <taxon>Magnoliopsida</taxon>
        <taxon>Liliopsida</taxon>
        <taxon>Zingiberales</taxon>
        <taxon>Musaceae</taxon>
        <taxon>Ensete</taxon>
    </lineage>
</organism>
<protein>
    <submittedName>
        <fullName evidence="2">Uncharacterized protein</fullName>
    </submittedName>
</protein>
<gene>
    <name evidence="2" type="ORF">OPV22_011962</name>
    <name evidence="1" type="ORF">OPV22_034804</name>
</gene>
<comment type="caution">
    <text evidence="2">The sequence shown here is derived from an EMBL/GenBank/DDBJ whole genome shotgun (WGS) entry which is preliminary data.</text>
</comment>
<accession>A0AAV8R1H8</accession>
<name>A0AAV8R1H8_ENSVE</name>